<evidence type="ECO:0000313" key="14">
    <source>
        <dbReference type="Proteomes" id="UP000784294"/>
    </source>
</evidence>
<comment type="similarity">
    <text evidence="2 11">Belongs to the cytochrome c-type heme lyase family.</text>
</comment>
<reference evidence="13" key="1">
    <citation type="submission" date="2018-11" db="EMBL/GenBank/DDBJ databases">
        <authorList>
            <consortium name="Pathogen Informatics"/>
        </authorList>
    </citation>
    <scope>NUCLEOTIDE SEQUENCE</scope>
</reference>
<evidence type="ECO:0000256" key="9">
    <source>
        <dbReference type="ARBA" id="ARBA00023239"/>
    </source>
</evidence>
<proteinExistence type="inferred from homology"/>
<comment type="function">
    <text evidence="11">Lyase that catalyzes the covalent linking of the heme group to the cytochrome C apoprotein to produce the mature functional cytochrome.</text>
</comment>
<evidence type="ECO:0000256" key="7">
    <source>
        <dbReference type="ARBA" id="ARBA00023128"/>
    </source>
</evidence>
<keyword evidence="6 11" id="KW-0408">Iron</keyword>
<keyword evidence="14" id="KW-1185">Reference proteome</keyword>
<dbReference type="GO" id="GO:0004408">
    <property type="term" value="F:holocytochrome-c synthase activity"/>
    <property type="evidence" value="ECO:0007669"/>
    <property type="project" value="UniProtKB-EC"/>
</dbReference>
<evidence type="ECO:0000256" key="12">
    <source>
        <dbReference type="SAM" id="MobiDB-lite"/>
    </source>
</evidence>
<accession>A0A448X0X5</accession>
<comment type="catalytic activity">
    <reaction evidence="10">
        <text>holo-[cytochrome c] = apo-[cytochrome c] + heme b</text>
        <dbReference type="Rhea" id="RHEA:22648"/>
        <dbReference type="Rhea" id="RHEA-COMP:10725"/>
        <dbReference type="Rhea" id="RHEA-COMP:10726"/>
        <dbReference type="ChEBI" id="CHEBI:29950"/>
        <dbReference type="ChEBI" id="CHEBI:60344"/>
        <dbReference type="ChEBI" id="CHEBI:83739"/>
        <dbReference type="EC" id="4.4.1.17"/>
    </reaction>
    <physiologicalReaction direction="right-to-left" evidence="10">
        <dbReference type="Rhea" id="RHEA:22650"/>
    </physiologicalReaction>
</comment>
<sequence>MPSTNQTPSPDQPFPLSLKRELSSIPRADDPNNKKWEYPSAQMFWNAMIHKGWRWYDEDISSDVMDSIVSIHNENNEKAWLEVLKWEALHAQECMKPKLRSFVGNSKKYSPRARIRQFMGLYFHV</sequence>
<keyword evidence="8 11" id="KW-0472">Membrane</keyword>
<dbReference type="GO" id="GO:0005743">
    <property type="term" value="C:mitochondrial inner membrane"/>
    <property type="evidence" value="ECO:0007669"/>
    <property type="project" value="UniProtKB-SubCell"/>
</dbReference>
<dbReference type="GO" id="GO:0046872">
    <property type="term" value="F:metal ion binding"/>
    <property type="evidence" value="ECO:0007669"/>
    <property type="project" value="UniProtKB-KW"/>
</dbReference>
<dbReference type="EMBL" id="CAAALY010071638">
    <property type="protein sequence ID" value="VEL25093.1"/>
    <property type="molecule type" value="Genomic_DNA"/>
</dbReference>
<evidence type="ECO:0000256" key="6">
    <source>
        <dbReference type="ARBA" id="ARBA00023004"/>
    </source>
</evidence>
<evidence type="ECO:0000256" key="5">
    <source>
        <dbReference type="ARBA" id="ARBA00022792"/>
    </source>
</evidence>
<evidence type="ECO:0000313" key="13">
    <source>
        <dbReference type="EMBL" id="VEL25093.1"/>
    </source>
</evidence>
<comment type="subcellular location">
    <subcellularLocation>
        <location evidence="1 11">Mitochondrion inner membrane</location>
    </subcellularLocation>
</comment>
<evidence type="ECO:0000256" key="3">
    <source>
        <dbReference type="ARBA" id="ARBA00022617"/>
    </source>
</evidence>
<dbReference type="PANTHER" id="PTHR12743:SF0">
    <property type="entry name" value="HOLOCYTOCHROME C-TYPE SYNTHASE"/>
    <property type="match status" value="1"/>
</dbReference>
<organism evidence="13 14">
    <name type="scientific">Protopolystoma xenopodis</name>
    <dbReference type="NCBI Taxonomy" id="117903"/>
    <lineage>
        <taxon>Eukaryota</taxon>
        <taxon>Metazoa</taxon>
        <taxon>Spiralia</taxon>
        <taxon>Lophotrochozoa</taxon>
        <taxon>Platyhelminthes</taxon>
        <taxon>Monogenea</taxon>
        <taxon>Polyopisthocotylea</taxon>
        <taxon>Polystomatidea</taxon>
        <taxon>Polystomatidae</taxon>
        <taxon>Protopolystoma</taxon>
    </lineage>
</organism>
<comment type="caution">
    <text evidence="13">The sequence shown here is derived from an EMBL/GenBank/DDBJ whole genome shotgun (WGS) entry which is preliminary data.</text>
</comment>
<name>A0A448X0X5_9PLAT</name>
<dbReference type="OrthoDB" id="4243at2759"/>
<feature type="region of interest" description="Disordered" evidence="12">
    <location>
        <begin position="1"/>
        <end position="35"/>
    </location>
</feature>
<keyword evidence="9 11" id="KW-0456">Lyase</keyword>
<evidence type="ECO:0000256" key="10">
    <source>
        <dbReference type="ARBA" id="ARBA00023944"/>
    </source>
</evidence>
<feature type="compositionally biased region" description="Basic and acidic residues" evidence="12">
    <location>
        <begin position="18"/>
        <end position="35"/>
    </location>
</feature>
<evidence type="ECO:0000256" key="4">
    <source>
        <dbReference type="ARBA" id="ARBA00022723"/>
    </source>
</evidence>
<dbReference type="AlphaFoldDB" id="A0A448X0X5"/>
<keyword evidence="7 11" id="KW-0496">Mitochondrion</keyword>
<dbReference type="InterPro" id="IPR000511">
    <property type="entry name" value="Holocyt_c/c1_synthase"/>
</dbReference>
<keyword evidence="3 11" id="KW-0349">Heme</keyword>
<dbReference type="PANTHER" id="PTHR12743">
    <property type="entry name" value="CYTOCHROME C1 HEME LYASE"/>
    <property type="match status" value="1"/>
</dbReference>
<dbReference type="EC" id="4.4.1.17" evidence="11"/>
<keyword evidence="4 11" id="KW-0479">Metal-binding</keyword>
<evidence type="ECO:0000256" key="11">
    <source>
        <dbReference type="RuleBase" id="RU363130"/>
    </source>
</evidence>
<protein>
    <recommendedName>
        <fullName evidence="11">Holocytochrome c-type synthase</fullName>
        <ecNumber evidence="11">4.4.1.17</ecNumber>
    </recommendedName>
</protein>
<evidence type="ECO:0000256" key="1">
    <source>
        <dbReference type="ARBA" id="ARBA00004273"/>
    </source>
</evidence>
<keyword evidence="5 11" id="KW-0999">Mitochondrion inner membrane</keyword>
<evidence type="ECO:0000256" key="8">
    <source>
        <dbReference type="ARBA" id="ARBA00023136"/>
    </source>
</evidence>
<evidence type="ECO:0000256" key="2">
    <source>
        <dbReference type="ARBA" id="ARBA00007255"/>
    </source>
</evidence>
<dbReference type="Proteomes" id="UP000784294">
    <property type="component" value="Unassembled WGS sequence"/>
</dbReference>
<dbReference type="Pfam" id="PF01265">
    <property type="entry name" value="Cyto_heme_lyase"/>
    <property type="match status" value="1"/>
</dbReference>
<gene>
    <name evidence="13" type="ORF">PXEA_LOCUS18533</name>
</gene>